<feature type="chain" id="PRO_5039544358" evidence="1">
    <location>
        <begin position="21"/>
        <end position="290"/>
    </location>
</feature>
<name>A0A4R2IT96_9PSEU</name>
<dbReference type="EMBL" id="SLWS01000017">
    <property type="protein sequence ID" value="TCO47358.1"/>
    <property type="molecule type" value="Genomic_DNA"/>
</dbReference>
<evidence type="ECO:0000256" key="1">
    <source>
        <dbReference type="SAM" id="SignalP"/>
    </source>
</evidence>
<gene>
    <name evidence="2" type="ORF">EV192_11798</name>
</gene>
<proteinExistence type="predicted"/>
<accession>A0A4R2IT96</accession>
<organism evidence="2 3">
    <name type="scientific">Actinocrispum wychmicini</name>
    <dbReference type="NCBI Taxonomy" id="1213861"/>
    <lineage>
        <taxon>Bacteria</taxon>
        <taxon>Bacillati</taxon>
        <taxon>Actinomycetota</taxon>
        <taxon>Actinomycetes</taxon>
        <taxon>Pseudonocardiales</taxon>
        <taxon>Pseudonocardiaceae</taxon>
        <taxon>Actinocrispum</taxon>
    </lineage>
</organism>
<comment type="caution">
    <text evidence="2">The sequence shown here is derived from an EMBL/GenBank/DDBJ whole genome shotgun (WGS) entry which is preliminary data.</text>
</comment>
<keyword evidence="3" id="KW-1185">Reference proteome</keyword>
<evidence type="ECO:0000313" key="3">
    <source>
        <dbReference type="Proteomes" id="UP000295680"/>
    </source>
</evidence>
<keyword evidence="1" id="KW-0732">Signal</keyword>
<dbReference type="AlphaFoldDB" id="A0A4R2IT96"/>
<feature type="signal peptide" evidence="1">
    <location>
        <begin position="1"/>
        <end position="20"/>
    </location>
</feature>
<reference evidence="2 3" key="1">
    <citation type="submission" date="2019-03" db="EMBL/GenBank/DDBJ databases">
        <title>Genomic Encyclopedia of Type Strains, Phase IV (KMG-IV): sequencing the most valuable type-strain genomes for metagenomic binning, comparative biology and taxonomic classification.</title>
        <authorList>
            <person name="Goeker M."/>
        </authorList>
    </citation>
    <scope>NUCLEOTIDE SEQUENCE [LARGE SCALE GENOMIC DNA]</scope>
    <source>
        <strain evidence="2 3">DSM 45934</strain>
    </source>
</reference>
<dbReference type="RefSeq" id="WP_132125652.1">
    <property type="nucleotide sequence ID" value="NZ_SLWS01000017.1"/>
</dbReference>
<dbReference type="OrthoDB" id="3295547at2"/>
<dbReference type="Proteomes" id="UP000295680">
    <property type="component" value="Unassembled WGS sequence"/>
</dbReference>
<evidence type="ECO:0000313" key="2">
    <source>
        <dbReference type="EMBL" id="TCO47358.1"/>
    </source>
</evidence>
<protein>
    <submittedName>
        <fullName evidence="2">Uncharacterized protein</fullName>
    </submittedName>
</protein>
<sequence>MRWKAWVTAVVLVVAGCGHATPTTGAGAAVEVTPTCPTDTENVTRGAVPDGFVTAWVLRCRSEVRDVPDKGKWAVRIEERADTAAPDLIAQLRRPSDPAWNGACSMELVVPPYFVLVDAAGKAIVPDIPRDGCRKPRREAIAAVNALPFHVVSETQVNQVQSQQSIESGCSDARKNTVALSEGRPGSPTPTWPKAVTTIRVCVYDHVTVDSVPVGKLASARTVSGDAAKTLTDALDKAGPAAACTTQASRFAYLMAGGDGPTVELDGCHRMLRQNNTLGQLDDATLALIG</sequence>